<evidence type="ECO:0000256" key="1">
    <source>
        <dbReference type="ARBA" id="ARBA00022737"/>
    </source>
</evidence>
<name>A0AAD7XTN0_9STRA</name>
<protein>
    <recommendedName>
        <fullName evidence="5">Tetratricopeptide repeat protein</fullName>
    </recommendedName>
</protein>
<dbReference type="Pfam" id="PF13432">
    <property type="entry name" value="TPR_16"/>
    <property type="match status" value="2"/>
</dbReference>
<dbReference type="AlphaFoldDB" id="A0AAD7XTN0"/>
<dbReference type="SMART" id="SM00028">
    <property type="entry name" value="TPR"/>
    <property type="match status" value="6"/>
</dbReference>
<proteinExistence type="predicted"/>
<dbReference type="Proteomes" id="UP001230188">
    <property type="component" value="Unassembled WGS sequence"/>
</dbReference>
<organism evidence="3 4">
    <name type="scientific">Chrysophaeum taylorii</name>
    <dbReference type="NCBI Taxonomy" id="2483200"/>
    <lineage>
        <taxon>Eukaryota</taxon>
        <taxon>Sar</taxon>
        <taxon>Stramenopiles</taxon>
        <taxon>Ochrophyta</taxon>
        <taxon>Pelagophyceae</taxon>
        <taxon>Pelagomonadales</taxon>
        <taxon>Pelagomonadaceae</taxon>
        <taxon>Chrysophaeum</taxon>
    </lineage>
</organism>
<dbReference type="InterPro" id="IPR011990">
    <property type="entry name" value="TPR-like_helical_dom_sf"/>
</dbReference>
<dbReference type="InterPro" id="IPR052346">
    <property type="entry name" value="O-mannosyl-transferase_TMTC"/>
</dbReference>
<evidence type="ECO:0008006" key="5">
    <source>
        <dbReference type="Google" id="ProtNLM"/>
    </source>
</evidence>
<dbReference type="EMBL" id="JAQMWT010000055">
    <property type="protein sequence ID" value="KAJ8612260.1"/>
    <property type="molecule type" value="Genomic_DNA"/>
</dbReference>
<reference evidence="3" key="1">
    <citation type="submission" date="2023-01" db="EMBL/GenBank/DDBJ databases">
        <title>Metagenome sequencing of chrysophaentin producing Chrysophaeum taylorii.</title>
        <authorList>
            <person name="Davison J."/>
            <person name="Bewley C."/>
        </authorList>
    </citation>
    <scope>NUCLEOTIDE SEQUENCE</scope>
    <source>
        <strain evidence="3">NIES-1699</strain>
    </source>
</reference>
<sequence length="415" mass="46098">MAAEALTTIDDETLAKFRSAAEASRDLVSLGALAQYLSDIGQTEEAEERFKSALASVAAPPDTPWALRRAYAHYSGGLAVLCEAMGQVERAVTLYEHGLAAHPECPTCLGNYPLVLQAQQRPLDEIEEAYERALRVHPRLISVMLKYSLFLRHRRASVDRAEAILERALEFEPAHADVLATYAVFLHAVRSDDPRIEDLYARAAAADPRCVNTLSNFGLYYSEIARAHDKAKAKYDCALEIDPAHANTCYNYAVLLESTYDDVPAAVAMYERAIDAQPNHAYALYNLAVLMEEKIRDLHRAETLYRTAVAASPRDALANADLGRFLARRRIEAADANFDEAKHFLETALDVNYECATAHAALGEIALFLKEDVRAKACLRSALKADAKNNAATRLATKMRELEHLRLQRDNPLPR</sequence>
<evidence type="ECO:0000313" key="3">
    <source>
        <dbReference type="EMBL" id="KAJ8612260.1"/>
    </source>
</evidence>
<dbReference type="InterPro" id="IPR003107">
    <property type="entry name" value="HAT"/>
</dbReference>
<keyword evidence="1" id="KW-0677">Repeat</keyword>
<dbReference type="InterPro" id="IPR019734">
    <property type="entry name" value="TPR_rpt"/>
</dbReference>
<evidence type="ECO:0000313" key="4">
    <source>
        <dbReference type="Proteomes" id="UP001230188"/>
    </source>
</evidence>
<keyword evidence="2" id="KW-0802">TPR repeat</keyword>
<dbReference type="SUPFAM" id="SSF48452">
    <property type="entry name" value="TPR-like"/>
    <property type="match status" value="1"/>
</dbReference>
<keyword evidence="4" id="KW-1185">Reference proteome</keyword>
<dbReference type="Pfam" id="PF13176">
    <property type="entry name" value="TPR_7"/>
    <property type="match status" value="1"/>
</dbReference>
<dbReference type="GO" id="GO:0006396">
    <property type="term" value="P:RNA processing"/>
    <property type="evidence" value="ECO:0007669"/>
    <property type="project" value="InterPro"/>
</dbReference>
<evidence type="ECO:0000256" key="2">
    <source>
        <dbReference type="ARBA" id="ARBA00022803"/>
    </source>
</evidence>
<accession>A0AAD7XTN0</accession>
<dbReference type="PANTHER" id="PTHR44227:SF3">
    <property type="entry name" value="PROTEIN O-MANNOSYL-TRANSFERASE TMTC4"/>
    <property type="match status" value="1"/>
</dbReference>
<gene>
    <name evidence="3" type="ORF">CTAYLR_002911</name>
</gene>
<comment type="caution">
    <text evidence="3">The sequence shown here is derived from an EMBL/GenBank/DDBJ whole genome shotgun (WGS) entry which is preliminary data.</text>
</comment>
<dbReference type="PANTHER" id="PTHR44227">
    <property type="match status" value="1"/>
</dbReference>
<dbReference type="Gene3D" id="1.25.40.10">
    <property type="entry name" value="Tetratricopeptide repeat domain"/>
    <property type="match status" value="4"/>
</dbReference>
<dbReference type="SUPFAM" id="SSF81901">
    <property type="entry name" value="HCP-like"/>
    <property type="match status" value="1"/>
</dbReference>
<dbReference type="SMART" id="SM00386">
    <property type="entry name" value="HAT"/>
    <property type="match status" value="3"/>
</dbReference>